<dbReference type="CDD" id="cd01427">
    <property type="entry name" value="HAD_like"/>
    <property type="match status" value="1"/>
</dbReference>
<dbReference type="EMBL" id="ADLO01000010">
    <property type="protein sequence ID" value="KGF57234.1"/>
    <property type="molecule type" value="Genomic_DNA"/>
</dbReference>
<dbReference type="eggNOG" id="COG0637">
    <property type="taxonomic scope" value="Bacteria"/>
</dbReference>
<dbReference type="SUPFAM" id="SSF56784">
    <property type="entry name" value="HAD-like"/>
    <property type="match status" value="1"/>
</dbReference>
<dbReference type="Pfam" id="PF00702">
    <property type="entry name" value="Hydrolase"/>
    <property type="match status" value="1"/>
</dbReference>
<sequence length="275" mass="30599">MGRGLQAAPGLVCFDLDGTLYHDDRIYLRMIDYYFAGTPWEKEIGSVKAEMSRVLAGGNPAFRCGRFAPKEWGVCPGPAAALLAVPTEAALLRPDPSPWLDRRCWSYISDGWSLAMYLARRIGWDGEAFWERFQLARRDLLTDGVGPQPDPVLAGRLLRLRDRGIRLVLCSNSRREGGEALLARLGLLGCFDEQIFDAEKPHATTKRMEGWSARWGIPSDAMLFVGDQGYGDLYAGLRAGARTLRVSPYPADDEGLWDACIRTQEGLKELLAAWC</sequence>
<dbReference type="PATRIC" id="fig|742738.3.peg.350"/>
<gene>
    <name evidence="1" type="ORF">HMPREF9460_00332</name>
</gene>
<dbReference type="Gene3D" id="3.40.50.1000">
    <property type="entry name" value="HAD superfamily/HAD-like"/>
    <property type="match status" value="1"/>
</dbReference>
<evidence type="ECO:0000313" key="1">
    <source>
        <dbReference type="EMBL" id="KGF57234.1"/>
    </source>
</evidence>
<dbReference type="HOGENOM" id="CLU_067574_0_0_9"/>
<organism evidence="1 2">
    <name type="scientific">Flavonifractor plautii 1_3_50AFAA</name>
    <dbReference type="NCBI Taxonomy" id="742738"/>
    <lineage>
        <taxon>Bacteria</taxon>
        <taxon>Bacillati</taxon>
        <taxon>Bacillota</taxon>
        <taxon>Clostridia</taxon>
        <taxon>Eubacteriales</taxon>
        <taxon>Oscillospiraceae</taxon>
        <taxon>Flavonifractor</taxon>
    </lineage>
</organism>
<dbReference type="Proteomes" id="UP000029585">
    <property type="component" value="Unassembled WGS sequence"/>
</dbReference>
<dbReference type="InterPro" id="IPR036412">
    <property type="entry name" value="HAD-like_sf"/>
</dbReference>
<name>A0A096DI56_FLAPL</name>
<accession>A0A096DI56</accession>
<keyword evidence="2" id="KW-1185">Reference proteome</keyword>
<evidence type="ECO:0008006" key="3">
    <source>
        <dbReference type="Google" id="ProtNLM"/>
    </source>
</evidence>
<reference evidence="1 2" key="1">
    <citation type="submission" date="2011-08" db="EMBL/GenBank/DDBJ databases">
        <title>The Genome Sequence of Clostridium orbiscindens 1_3_50AFAA.</title>
        <authorList>
            <consortium name="The Broad Institute Genome Sequencing Platform"/>
            <person name="Earl A."/>
            <person name="Ward D."/>
            <person name="Feldgarden M."/>
            <person name="Gevers D."/>
            <person name="Daigneault M."/>
            <person name="Strauss J."/>
            <person name="Allen-Vercoe E."/>
            <person name="Young S.K."/>
            <person name="Zeng Q."/>
            <person name="Gargeya S."/>
            <person name="Fitzgerald M."/>
            <person name="Haas B."/>
            <person name="Abouelleil A."/>
            <person name="Alvarado L."/>
            <person name="Arachchi H.M."/>
            <person name="Berlin A."/>
            <person name="Brown A."/>
            <person name="Chapman S.B."/>
            <person name="Chen Z."/>
            <person name="Dunbar C."/>
            <person name="Freedman E."/>
            <person name="Gearin G."/>
            <person name="Gellesch M."/>
            <person name="Goldberg J."/>
            <person name="Griggs A."/>
            <person name="Gujja S."/>
            <person name="Heiman D."/>
            <person name="Howarth C."/>
            <person name="Larson L."/>
            <person name="Lui A."/>
            <person name="MacDonald P.J.P."/>
            <person name="Montmayeur A."/>
            <person name="Murphy C."/>
            <person name="Neiman D."/>
            <person name="Pearson M."/>
            <person name="Priest M."/>
            <person name="Roberts A."/>
            <person name="Saif S."/>
            <person name="Shea T."/>
            <person name="Shenoy N."/>
            <person name="Sisk P."/>
            <person name="Stolte C."/>
            <person name="Sykes S."/>
            <person name="Wortman J."/>
            <person name="Nusbaum C."/>
            <person name="Birren B."/>
        </authorList>
    </citation>
    <scope>NUCLEOTIDE SEQUENCE [LARGE SCALE GENOMIC DNA]</scope>
    <source>
        <strain evidence="1 2">1_3_50AFAA</strain>
    </source>
</reference>
<dbReference type="InterPro" id="IPR023214">
    <property type="entry name" value="HAD_sf"/>
</dbReference>
<dbReference type="RefSeq" id="WP_044938451.1">
    <property type="nucleotide sequence ID" value="NZ_KN174161.1"/>
</dbReference>
<proteinExistence type="predicted"/>
<dbReference type="AlphaFoldDB" id="A0A096DI56"/>
<comment type="caution">
    <text evidence="1">The sequence shown here is derived from an EMBL/GenBank/DDBJ whole genome shotgun (WGS) entry which is preliminary data.</text>
</comment>
<evidence type="ECO:0000313" key="2">
    <source>
        <dbReference type="Proteomes" id="UP000029585"/>
    </source>
</evidence>
<protein>
    <recommendedName>
        <fullName evidence="3">Haloacid dehalogenase, type II</fullName>
    </recommendedName>
</protein>